<accession>A0ABT0GTL6</accession>
<organism evidence="2 3">
    <name type="scientific">Roseibium sediminicola</name>
    <dbReference type="NCBI Taxonomy" id="2933272"/>
    <lineage>
        <taxon>Bacteria</taxon>
        <taxon>Pseudomonadati</taxon>
        <taxon>Pseudomonadota</taxon>
        <taxon>Alphaproteobacteria</taxon>
        <taxon>Hyphomicrobiales</taxon>
        <taxon>Stappiaceae</taxon>
        <taxon>Roseibium</taxon>
    </lineage>
</organism>
<proteinExistence type="predicted"/>
<name>A0ABT0GTL6_9HYPH</name>
<evidence type="ECO:0000313" key="2">
    <source>
        <dbReference type="EMBL" id="MCK7612787.1"/>
    </source>
</evidence>
<sequence>MTTQEQHQQTKRLKRIRGCARAVKWVLTFVVVAQLVFGIALCLSILLPAYSLFNGVDSISTGNIERAFRDMPLVQRALLAFLAAISFILLTSALWTLRNLCARFQKADFFSPRTLKQVAFAGIWLISYAIFDVASDPVAALIATMDFPEAQRIVDVTVDGGEISCMILGALMLLLGWIMREAALLAEENRQII</sequence>
<protein>
    <submittedName>
        <fullName evidence="2">DUF2975 domain-containing protein</fullName>
    </submittedName>
</protein>
<keyword evidence="1" id="KW-1133">Transmembrane helix</keyword>
<evidence type="ECO:0000256" key="1">
    <source>
        <dbReference type="SAM" id="Phobius"/>
    </source>
</evidence>
<dbReference type="Pfam" id="PF11188">
    <property type="entry name" value="DUF2975"/>
    <property type="match status" value="1"/>
</dbReference>
<gene>
    <name evidence="2" type="ORF">M0H32_11490</name>
</gene>
<reference evidence="2" key="1">
    <citation type="submission" date="2022-04" db="EMBL/GenBank/DDBJ databases">
        <title>Roseibium sp. CAU 1639 isolated from mud.</title>
        <authorList>
            <person name="Kim W."/>
        </authorList>
    </citation>
    <scope>NUCLEOTIDE SEQUENCE</scope>
    <source>
        <strain evidence="2">CAU 1639</strain>
    </source>
</reference>
<comment type="caution">
    <text evidence="2">The sequence shown here is derived from an EMBL/GenBank/DDBJ whole genome shotgun (WGS) entry which is preliminary data.</text>
</comment>
<keyword evidence="3" id="KW-1185">Reference proteome</keyword>
<dbReference type="InterPro" id="IPR021354">
    <property type="entry name" value="DUF2975"/>
</dbReference>
<feature type="transmembrane region" description="Helical" evidence="1">
    <location>
        <begin position="163"/>
        <end position="180"/>
    </location>
</feature>
<feature type="transmembrane region" description="Helical" evidence="1">
    <location>
        <begin position="118"/>
        <end position="143"/>
    </location>
</feature>
<keyword evidence="1" id="KW-0472">Membrane</keyword>
<dbReference type="Proteomes" id="UP001431221">
    <property type="component" value="Unassembled WGS sequence"/>
</dbReference>
<dbReference type="RefSeq" id="WP_248154007.1">
    <property type="nucleotide sequence ID" value="NZ_JALNMJ010000006.1"/>
</dbReference>
<keyword evidence="1" id="KW-0812">Transmembrane</keyword>
<feature type="transmembrane region" description="Helical" evidence="1">
    <location>
        <begin position="73"/>
        <end position="97"/>
    </location>
</feature>
<dbReference type="EMBL" id="JALNMJ010000006">
    <property type="protein sequence ID" value="MCK7612787.1"/>
    <property type="molecule type" value="Genomic_DNA"/>
</dbReference>
<feature type="transmembrane region" description="Helical" evidence="1">
    <location>
        <begin position="22"/>
        <end position="53"/>
    </location>
</feature>
<evidence type="ECO:0000313" key="3">
    <source>
        <dbReference type="Proteomes" id="UP001431221"/>
    </source>
</evidence>